<dbReference type="AlphaFoldDB" id="A0A383D7H9"/>
<gene>
    <name evidence="1" type="ORF">METZ01_LOCUS493185</name>
</gene>
<feature type="non-terminal residue" evidence="1">
    <location>
        <position position="1"/>
    </location>
</feature>
<name>A0A383D7H9_9ZZZZ</name>
<sequence>MGTRSIITFKSEEGILQVYKHWDGYPDTTVPELQKFLKWNGHRNDDLSYTMANYCYWHKMTNFNDQIEVYRDGKTDKEVNDFVESGNSCQHTGLGVLPNKVMNFRQASKEYNAEYFYVVDLEHKTID</sequence>
<organism evidence="1">
    <name type="scientific">marine metagenome</name>
    <dbReference type="NCBI Taxonomy" id="408172"/>
    <lineage>
        <taxon>unclassified sequences</taxon>
        <taxon>metagenomes</taxon>
        <taxon>ecological metagenomes</taxon>
    </lineage>
</organism>
<accession>A0A383D7H9</accession>
<evidence type="ECO:0000313" key="1">
    <source>
        <dbReference type="EMBL" id="SVE40331.1"/>
    </source>
</evidence>
<proteinExistence type="predicted"/>
<protein>
    <submittedName>
        <fullName evidence="1">Uncharacterized protein</fullName>
    </submittedName>
</protein>
<feature type="non-terminal residue" evidence="1">
    <location>
        <position position="127"/>
    </location>
</feature>
<dbReference type="EMBL" id="UINC01214895">
    <property type="protein sequence ID" value="SVE40331.1"/>
    <property type="molecule type" value="Genomic_DNA"/>
</dbReference>
<reference evidence="1" key="1">
    <citation type="submission" date="2018-05" db="EMBL/GenBank/DDBJ databases">
        <authorList>
            <person name="Lanie J.A."/>
            <person name="Ng W.-L."/>
            <person name="Kazmierczak K.M."/>
            <person name="Andrzejewski T.M."/>
            <person name="Davidsen T.M."/>
            <person name="Wayne K.J."/>
            <person name="Tettelin H."/>
            <person name="Glass J.I."/>
            <person name="Rusch D."/>
            <person name="Podicherti R."/>
            <person name="Tsui H.-C.T."/>
            <person name="Winkler M.E."/>
        </authorList>
    </citation>
    <scope>NUCLEOTIDE SEQUENCE</scope>
</reference>